<feature type="transmembrane region" description="Helical" evidence="1">
    <location>
        <begin position="55"/>
        <end position="73"/>
    </location>
</feature>
<keyword evidence="1" id="KW-0472">Membrane</keyword>
<gene>
    <name evidence="2" type="ORF">GO816_05790</name>
</gene>
<keyword evidence="1" id="KW-0812">Transmembrane</keyword>
<keyword evidence="3" id="KW-1185">Reference proteome</keyword>
<evidence type="ECO:0000313" key="3">
    <source>
        <dbReference type="Proteomes" id="UP000434850"/>
    </source>
</evidence>
<evidence type="ECO:0000256" key="1">
    <source>
        <dbReference type="SAM" id="Phobius"/>
    </source>
</evidence>
<dbReference type="Proteomes" id="UP000434850">
    <property type="component" value="Unassembled WGS sequence"/>
</dbReference>
<dbReference type="AlphaFoldDB" id="A0A6I4I6D3"/>
<protein>
    <submittedName>
        <fullName evidence="2">Uncharacterized protein</fullName>
    </submittedName>
</protein>
<sequence>MVLKTIAAKAKSSIARNAMASVKVAFAVMLLLSIQACWPVHLKVQLIHLQALQSKYLVIHPSISLWATFLCGYRPK</sequence>
<accession>A0A6I4I6D3</accession>
<keyword evidence="1" id="KW-1133">Transmembrane helix</keyword>
<dbReference type="RefSeq" id="WP_157540407.1">
    <property type="nucleotide sequence ID" value="NZ_WQLA01000002.1"/>
</dbReference>
<proteinExistence type="predicted"/>
<reference evidence="2 3" key="1">
    <citation type="submission" date="2019-12" db="EMBL/GenBank/DDBJ databases">
        <title>Mucilaginibacter sp. HME9299 genome sequencing and assembly.</title>
        <authorList>
            <person name="Kang H."/>
            <person name="Kim H."/>
            <person name="Joh K."/>
        </authorList>
    </citation>
    <scope>NUCLEOTIDE SEQUENCE [LARGE SCALE GENOMIC DNA]</scope>
    <source>
        <strain evidence="2 3">HME9299</strain>
    </source>
</reference>
<organism evidence="2 3">
    <name type="scientific">Mucilaginibacter aquatilis</name>
    <dbReference type="NCBI Taxonomy" id="1517760"/>
    <lineage>
        <taxon>Bacteria</taxon>
        <taxon>Pseudomonadati</taxon>
        <taxon>Bacteroidota</taxon>
        <taxon>Sphingobacteriia</taxon>
        <taxon>Sphingobacteriales</taxon>
        <taxon>Sphingobacteriaceae</taxon>
        <taxon>Mucilaginibacter</taxon>
    </lineage>
</organism>
<name>A0A6I4I6D3_9SPHI</name>
<evidence type="ECO:0000313" key="2">
    <source>
        <dbReference type="EMBL" id="MVN90632.1"/>
    </source>
</evidence>
<comment type="caution">
    <text evidence="2">The sequence shown here is derived from an EMBL/GenBank/DDBJ whole genome shotgun (WGS) entry which is preliminary data.</text>
</comment>
<dbReference type="EMBL" id="WQLA01000002">
    <property type="protein sequence ID" value="MVN90632.1"/>
    <property type="molecule type" value="Genomic_DNA"/>
</dbReference>